<dbReference type="RefSeq" id="WP_038270947.1">
    <property type="nucleotide sequence ID" value="NZ_CP053627.1"/>
</dbReference>
<dbReference type="Proteomes" id="UP001430701">
    <property type="component" value="Unassembled WGS sequence"/>
</dbReference>
<dbReference type="InterPro" id="IPR001854">
    <property type="entry name" value="Ribosomal_uL29"/>
</dbReference>
<dbReference type="PROSITE" id="PS00579">
    <property type="entry name" value="RIBOSOMAL_L29"/>
    <property type="match status" value="1"/>
</dbReference>
<dbReference type="GeneID" id="68900220"/>
<dbReference type="HAMAP" id="MF_00374">
    <property type="entry name" value="Ribosomal_uL29"/>
    <property type="match status" value="1"/>
</dbReference>
<name>Z9JJ40_9GAMM</name>
<dbReference type="PANTHER" id="PTHR10916:SF0">
    <property type="entry name" value="LARGE RIBOSOMAL SUBUNIT PROTEIN UL29C"/>
    <property type="match status" value="1"/>
</dbReference>
<dbReference type="PATRIC" id="fig|1444770.3.peg.1341"/>
<dbReference type="FunFam" id="1.10.287.310:FF:000001">
    <property type="entry name" value="50S ribosomal protein L29"/>
    <property type="match status" value="1"/>
</dbReference>
<dbReference type="GO" id="GO:0022625">
    <property type="term" value="C:cytosolic large ribosomal subunit"/>
    <property type="evidence" value="ECO:0007669"/>
    <property type="project" value="TreeGrafter"/>
</dbReference>
<dbReference type="InterPro" id="IPR018254">
    <property type="entry name" value="Ribosomal_uL29_CS"/>
</dbReference>
<sequence length="65" mass="7780">MDIKELRGQSLDELKTHLVDLRKEQFSMRMQLAIGQFPKTHEIRRVRRRIARVKYVLCCINKVLA</sequence>
<dbReference type="Proteomes" id="UP000020406">
    <property type="component" value="Unassembled WGS sequence"/>
</dbReference>
<dbReference type="OrthoDB" id="9815192at2"/>
<dbReference type="InterPro" id="IPR050063">
    <property type="entry name" value="Ribosomal_protein_uL29"/>
</dbReference>
<proteinExistence type="inferred from homology"/>
<gene>
    <name evidence="5 7" type="primary">rpmC</name>
    <name evidence="6" type="ORF">AF72_05615</name>
    <name evidence="7" type="ORF">LPH55_07650</name>
</gene>
<evidence type="ECO:0000256" key="2">
    <source>
        <dbReference type="ARBA" id="ARBA00022980"/>
    </source>
</evidence>
<dbReference type="EMBL" id="JDSQ01000007">
    <property type="protein sequence ID" value="EWS78420.1"/>
    <property type="molecule type" value="Genomic_DNA"/>
</dbReference>
<organism evidence="6 8">
    <name type="scientific">Xylella taiwanensis</name>
    <dbReference type="NCBI Taxonomy" id="1444770"/>
    <lineage>
        <taxon>Bacteria</taxon>
        <taxon>Pseudomonadati</taxon>
        <taxon>Pseudomonadota</taxon>
        <taxon>Gammaproteobacteria</taxon>
        <taxon>Lysobacterales</taxon>
        <taxon>Lysobacteraceae</taxon>
        <taxon>Xylella</taxon>
    </lineage>
</organism>
<dbReference type="Gene3D" id="1.10.287.310">
    <property type="match status" value="1"/>
</dbReference>
<dbReference type="AlphaFoldDB" id="Z9JJ40"/>
<dbReference type="PANTHER" id="PTHR10916">
    <property type="entry name" value="60S RIBOSOMAL PROTEIN L35/50S RIBOSOMAL PROTEIN L29"/>
    <property type="match status" value="1"/>
</dbReference>
<evidence type="ECO:0000256" key="3">
    <source>
        <dbReference type="ARBA" id="ARBA00023274"/>
    </source>
</evidence>
<evidence type="ECO:0000313" key="6">
    <source>
        <dbReference type="EMBL" id="EWS78420.1"/>
    </source>
</evidence>
<dbReference type="GO" id="GO:0006412">
    <property type="term" value="P:translation"/>
    <property type="evidence" value="ECO:0007669"/>
    <property type="project" value="UniProtKB-UniRule"/>
</dbReference>
<dbReference type="GO" id="GO:0003735">
    <property type="term" value="F:structural constituent of ribosome"/>
    <property type="evidence" value="ECO:0007669"/>
    <property type="project" value="InterPro"/>
</dbReference>
<evidence type="ECO:0000313" key="7">
    <source>
        <dbReference type="EMBL" id="MCD8473331.1"/>
    </source>
</evidence>
<dbReference type="eggNOG" id="COG0255">
    <property type="taxonomic scope" value="Bacteria"/>
</dbReference>
<dbReference type="KEGG" id="xtw:AB672_02885"/>
<comment type="caution">
    <text evidence="6">The sequence shown here is derived from an EMBL/GenBank/DDBJ whole genome shotgun (WGS) entry which is preliminary data.</text>
</comment>
<reference evidence="6 8" key="1">
    <citation type="journal article" date="2014" name="Genome Announc.">
        <title>Draft Genome Sequence of Xylella fastidiosa Pear Leaf Scorch Strain in Taiwan.</title>
        <authorList>
            <person name="Su C.C."/>
            <person name="Deng W.L."/>
            <person name="Jan F.J."/>
            <person name="Chang C.J."/>
            <person name="Huang H."/>
            <person name="Chen J."/>
        </authorList>
    </citation>
    <scope>NUCLEOTIDE SEQUENCE [LARGE SCALE GENOMIC DNA]</scope>
    <source>
        <strain evidence="6 8">PLS229</strain>
    </source>
</reference>
<dbReference type="SUPFAM" id="SSF46561">
    <property type="entry name" value="Ribosomal protein L29 (L29p)"/>
    <property type="match status" value="1"/>
</dbReference>
<evidence type="ECO:0000313" key="9">
    <source>
        <dbReference type="Proteomes" id="UP001430701"/>
    </source>
</evidence>
<evidence type="ECO:0000256" key="5">
    <source>
        <dbReference type="HAMAP-Rule" id="MF_00374"/>
    </source>
</evidence>
<protein>
    <recommendedName>
        <fullName evidence="4 5">Large ribosomal subunit protein uL29</fullName>
    </recommendedName>
</protein>
<evidence type="ECO:0000256" key="4">
    <source>
        <dbReference type="ARBA" id="ARBA00035204"/>
    </source>
</evidence>
<evidence type="ECO:0000313" key="8">
    <source>
        <dbReference type="Proteomes" id="UP000020406"/>
    </source>
</evidence>
<dbReference type="STRING" id="1444770.AF72_05615"/>
<comment type="similarity">
    <text evidence="1 5">Belongs to the universal ribosomal protein uL29 family.</text>
</comment>
<dbReference type="EMBL" id="JAJPPU010000002">
    <property type="protein sequence ID" value="MCD8473331.1"/>
    <property type="molecule type" value="Genomic_DNA"/>
</dbReference>
<accession>Z9JJ40</accession>
<dbReference type="Pfam" id="PF00831">
    <property type="entry name" value="Ribosomal_L29"/>
    <property type="match status" value="1"/>
</dbReference>
<reference evidence="7" key="2">
    <citation type="submission" date="2021-11" db="EMBL/GenBank/DDBJ databases">
        <title>Genome sequence of Xylella taiwanensis PLS432.</title>
        <authorList>
            <person name="Weng L.-W."/>
            <person name="Su C.-C."/>
            <person name="Tsai C.-W."/>
            <person name="Kuo C.-H."/>
        </authorList>
    </citation>
    <scope>NUCLEOTIDE SEQUENCE</scope>
    <source>
        <strain evidence="7">PLS432</strain>
    </source>
</reference>
<keyword evidence="9" id="KW-1185">Reference proteome</keyword>
<evidence type="ECO:0000256" key="1">
    <source>
        <dbReference type="ARBA" id="ARBA00009254"/>
    </source>
</evidence>
<keyword evidence="3 5" id="KW-0687">Ribonucleoprotein</keyword>
<dbReference type="InterPro" id="IPR036049">
    <property type="entry name" value="Ribosomal_uL29_sf"/>
</dbReference>
<dbReference type="NCBIfam" id="TIGR00012">
    <property type="entry name" value="L29"/>
    <property type="match status" value="1"/>
</dbReference>
<dbReference type="CDD" id="cd00427">
    <property type="entry name" value="Ribosomal_L29_HIP"/>
    <property type="match status" value="1"/>
</dbReference>
<keyword evidence="2 5" id="KW-0689">Ribosomal protein</keyword>